<accession>A0A699YJR9</accession>
<keyword evidence="4" id="KW-1185">Reference proteome</keyword>
<feature type="coiled-coil region" evidence="1">
    <location>
        <begin position="144"/>
        <end position="171"/>
    </location>
</feature>
<dbReference type="GO" id="GO:0042175">
    <property type="term" value="C:nuclear outer membrane-endoplasmic reticulum membrane network"/>
    <property type="evidence" value="ECO:0007669"/>
    <property type="project" value="TreeGrafter"/>
</dbReference>
<dbReference type="GO" id="GO:0003729">
    <property type="term" value="F:mRNA binding"/>
    <property type="evidence" value="ECO:0007669"/>
    <property type="project" value="TreeGrafter"/>
</dbReference>
<dbReference type="OrthoDB" id="2195113at2759"/>
<reference evidence="3 4" key="1">
    <citation type="submission" date="2020-02" db="EMBL/GenBank/DDBJ databases">
        <title>Draft genome sequence of Haematococcus lacustris strain NIES-144.</title>
        <authorList>
            <person name="Morimoto D."/>
            <person name="Nakagawa S."/>
            <person name="Yoshida T."/>
            <person name="Sawayama S."/>
        </authorList>
    </citation>
    <scope>NUCLEOTIDE SEQUENCE [LARGE SCALE GENOMIC DNA]</scope>
    <source>
        <strain evidence="3 4">NIES-144</strain>
    </source>
</reference>
<name>A0A699YJR9_HAELA</name>
<evidence type="ECO:0000313" key="3">
    <source>
        <dbReference type="EMBL" id="GFH08168.1"/>
    </source>
</evidence>
<dbReference type="AlphaFoldDB" id="A0A699YJR9"/>
<keyword evidence="1" id="KW-0175">Coiled coil</keyword>
<dbReference type="GO" id="GO:1990904">
    <property type="term" value="C:ribonucleoprotein complex"/>
    <property type="evidence" value="ECO:0007669"/>
    <property type="project" value="TreeGrafter"/>
</dbReference>
<evidence type="ECO:0000256" key="2">
    <source>
        <dbReference type="SAM" id="MobiDB-lite"/>
    </source>
</evidence>
<sequence length="211" mass="24168">MVSTSVEPVPDSEPEIFAADTDHEGHEAEVVVEETEPAIVAKGLYLVRIPRPPINEEDTKAPQAELQGYIAKLKPLNALITSKRDEVRGYRQQMNEARGLKDTSEPEYQEKLGRIKQLRDLRAEYVGKIQEIKSSLQGLDCNSEQELEDKIRELERKIQHEDLTLREEKQIVQQISKLNQQRGRMRDYEQHKASLAEMEGESSKASMQINC</sequence>
<dbReference type="GO" id="GO:0008298">
    <property type="term" value="P:intracellular mRNA localization"/>
    <property type="evidence" value="ECO:0007669"/>
    <property type="project" value="TreeGrafter"/>
</dbReference>
<dbReference type="GO" id="GO:0005783">
    <property type="term" value="C:endoplasmic reticulum"/>
    <property type="evidence" value="ECO:0007669"/>
    <property type="project" value="TreeGrafter"/>
</dbReference>
<organism evidence="3 4">
    <name type="scientific">Haematococcus lacustris</name>
    <name type="common">Green alga</name>
    <name type="synonym">Haematococcus pluvialis</name>
    <dbReference type="NCBI Taxonomy" id="44745"/>
    <lineage>
        <taxon>Eukaryota</taxon>
        <taxon>Viridiplantae</taxon>
        <taxon>Chlorophyta</taxon>
        <taxon>core chlorophytes</taxon>
        <taxon>Chlorophyceae</taxon>
        <taxon>CS clade</taxon>
        <taxon>Chlamydomonadales</taxon>
        <taxon>Haematococcaceae</taxon>
        <taxon>Haematococcus</taxon>
    </lineage>
</organism>
<dbReference type="Proteomes" id="UP000485058">
    <property type="component" value="Unassembled WGS sequence"/>
</dbReference>
<dbReference type="PANTHER" id="PTHR31027:SF2">
    <property type="entry name" value="LEBERCILIN DOMAIN-CONTAINING PROTEIN"/>
    <property type="match status" value="1"/>
</dbReference>
<dbReference type="InterPro" id="IPR039604">
    <property type="entry name" value="Bfr1"/>
</dbReference>
<comment type="caution">
    <text evidence="3">The sequence shown here is derived from an EMBL/GenBank/DDBJ whole genome shotgun (WGS) entry which is preliminary data.</text>
</comment>
<dbReference type="PANTHER" id="PTHR31027">
    <property type="entry name" value="NUCLEAR SEGREGATION PROTEIN BFR1"/>
    <property type="match status" value="1"/>
</dbReference>
<dbReference type="EMBL" id="BLLF01000142">
    <property type="protein sequence ID" value="GFH08168.1"/>
    <property type="molecule type" value="Genomic_DNA"/>
</dbReference>
<feature type="non-terminal residue" evidence="3">
    <location>
        <position position="1"/>
    </location>
</feature>
<protein>
    <submittedName>
        <fullName evidence="3">Uncharacterized protein</fullName>
    </submittedName>
</protein>
<feature type="region of interest" description="Disordered" evidence="2">
    <location>
        <begin position="192"/>
        <end position="211"/>
    </location>
</feature>
<evidence type="ECO:0000313" key="4">
    <source>
        <dbReference type="Proteomes" id="UP000485058"/>
    </source>
</evidence>
<proteinExistence type="predicted"/>
<gene>
    <name evidence="3" type="ORF">HaLaN_03088</name>
</gene>
<evidence type="ECO:0000256" key="1">
    <source>
        <dbReference type="SAM" id="Coils"/>
    </source>
</evidence>